<sequence length="87" mass="10403">MARHLNSVDFETKNWKNLYNLLTKHQEGEIVSEVEPPGLFVRYIEARPFTSLAVELFNDEDRFLYRLKFTSNILPSTSYFPWQSFRL</sequence>
<dbReference type="EMBL" id="BJYT01000006">
    <property type="protein sequence ID" value="GEO09499.1"/>
    <property type="molecule type" value="Genomic_DNA"/>
</dbReference>
<keyword evidence="2" id="KW-1185">Reference proteome</keyword>
<organism evidence="1 2">
    <name type="scientific">Segetibacter aerophilus</name>
    <dbReference type="NCBI Taxonomy" id="670293"/>
    <lineage>
        <taxon>Bacteria</taxon>
        <taxon>Pseudomonadati</taxon>
        <taxon>Bacteroidota</taxon>
        <taxon>Chitinophagia</taxon>
        <taxon>Chitinophagales</taxon>
        <taxon>Chitinophagaceae</taxon>
        <taxon>Segetibacter</taxon>
    </lineage>
</organism>
<dbReference type="Proteomes" id="UP000321513">
    <property type="component" value="Unassembled WGS sequence"/>
</dbReference>
<accession>A0A512BBZ3</accession>
<gene>
    <name evidence="1" type="ORF">SAE01_19950</name>
</gene>
<reference evidence="1 2" key="1">
    <citation type="submission" date="2019-07" db="EMBL/GenBank/DDBJ databases">
        <title>Whole genome shotgun sequence of Segetibacter aerophilus NBRC 106135.</title>
        <authorList>
            <person name="Hosoyama A."/>
            <person name="Uohara A."/>
            <person name="Ohji S."/>
            <person name="Ichikawa N."/>
        </authorList>
    </citation>
    <scope>NUCLEOTIDE SEQUENCE [LARGE SCALE GENOMIC DNA]</scope>
    <source>
        <strain evidence="1 2">NBRC 106135</strain>
    </source>
</reference>
<protein>
    <submittedName>
        <fullName evidence="1">Uncharacterized protein</fullName>
    </submittedName>
</protein>
<dbReference type="AlphaFoldDB" id="A0A512BBZ3"/>
<comment type="caution">
    <text evidence="1">The sequence shown here is derived from an EMBL/GenBank/DDBJ whole genome shotgun (WGS) entry which is preliminary data.</text>
</comment>
<evidence type="ECO:0000313" key="1">
    <source>
        <dbReference type="EMBL" id="GEO09499.1"/>
    </source>
</evidence>
<proteinExistence type="predicted"/>
<name>A0A512BBZ3_9BACT</name>
<evidence type="ECO:0000313" key="2">
    <source>
        <dbReference type="Proteomes" id="UP000321513"/>
    </source>
</evidence>